<dbReference type="AlphaFoldDB" id="A0AAD1C8T8"/>
<protein>
    <submittedName>
        <fullName evidence="2">Uncharacterized protein</fullName>
    </submittedName>
</protein>
<dbReference type="Proteomes" id="UP000217792">
    <property type="component" value="Chromosome"/>
</dbReference>
<proteinExistence type="predicted"/>
<sequence>MTEKKYKILRGYYLTGVGQEEDANYFKMDDQHSDYEFIAEGDICLTFYQNQDVITSIPALIRVDHIIKSDNVVSSLLKAEKNDHLPMLPIVQIFDSFNPKFQKKMQNTFQVLNSQIKELAQFKMIQGNLFDFLEEEGGDHGER</sequence>
<evidence type="ECO:0000313" key="2">
    <source>
        <dbReference type="EMBL" id="BAW17091.1"/>
    </source>
</evidence>
<evidence type="ECO:0000313" key="3">
    <source>
        <dbReference type="Proteomes" id="UP000217792"/>
    </source>
</evidence>
<accession>A0AAD1C8T8</accession>
<dbReference type="RefSeq" id="WP_096362366.1">
    <property type="nucleotide sequence ID" value="NZ_AP014880.1"/>
</dbReference>
<dbReference type="EMBL" id="AP014880">
    <property type="protein sequence ID" value="BAW16052.1"/>
    <property type="molecule type" value="Genomic_DNA"/>
</dbReference>
<dbReference type="EMBL" id="AP014880">
    <property type="protein sequence ID" value="BAW17091.1"/>
    <property type="molecule type" value="Genomic_DNA"/>
</dbReference>
<name>A0AAD1C8T8_STRIT</name>
<reference evidence="2 3" key="1">
    <citation type="journal article" date="2017" name="Infect. Immun.">
        <title>Characterization of the Pathogenicity of Streptococcus intermedius TYG1620 Isolated from a Human Brain Abscess Based on the Complete Genome Sequence with Transcriptome Analysis and Transposon Mutagenesis in a Murine Subcutaneous Abscess Model.</title>
        <authorList>
            <person name="Hasegawa N."/>
            <person name="Sekizuka T."/>
            <person name="Sugi Y."/>
            <person name="Kawakami N."/>
            <person name="Ogasawara Y."/>
            <person name="Kato K."/>
            <person name="Yamashita A."/>
            <person name="Takeuchi F."/>
            <person name="Kuroda M."/>
        </authorList>
    </citation>
    <scope>NUCLEOTIDE SEQUENCE [LARGE SCALE GENOMIC DNA]</scope>
    <source>
        <strain evidence="2 3">TYG1620</strain>
    </source>
</reference>
<gene>
    <name evidence="1" type="ORF">SITYG_00660</name>
    <name evidence="2" type="ORF">SITYG_11120</name>
</gene>
<organism evidence="2 3">
    <name type="scientific">Streptococcus intermedius</name>
    <dbReference type="NCBI Taxonomy" id="1338"/>
    <lineage>
        <taxon>Bacteria</taxon>
        <taxon>Bacillati</taxon>
        <taxon>Bacillota</taxon>
        <taxon>Bacilli</taxon>
        <taxon>Lactobacillales</taxon>
        <taxon>Streptococcaceae</taxon>
        <taxon>Streptococcus</taxon>
        <taxon>Streptococcus anginosus group</taxon>
    </lineage>
</organism>
<evidence type="ECO:0000313" key="1">
    <source>
        <dbReference type="EMBL" id="BAW16052.1"/>
    </source>
</evidence>